<keyword evidence="2" id="KW-0418">Kinase</keyword>
<evidence type="ECO:0000313" key="2">
    <source>
        <dbReference type="EMBL" id="CAK9058262.1"/>
    </source>
</evidence>
<proteinExistence type="predicted"/>
<keyword evidence="2" id="KW-0808">Transferase</keyword>
<accession>A0ABP0N5U2</accession>
<sequence>MLSPGKGHRPRPLQLLPAWASEPRGGRWRSSPTKRNFSASCLAFCTAGCSALPLIFAVSAAAERRGRRGEDPIIALRERFGLRDLELWAGFALGPLAAWAYPDLRKTAAELLDQPMCFGFIGFCGSIPEAMQVFFRTTLGLLFSFLLAYRSSFLLKRQRNYYTAMYEEATVLTQLLEEAPMILESSEVLVIMKHARRYLAASTWRNASFLPAEMVARKLRTDKDAIEEMARLLLGKMPTTPTTQRLLGIVTSLRMARSRKYAAMQRIVPAKQISLLGVLAILITLTPFLDGKGDTTEFAQVLYGVLVEVLVFVIFYVGGGPALGLYSTDKERRTIFRALMELIQKTEAELK</sequence>
<dbReference type="EMBL" id="CAXAMM010026002">
    <property type="protein sequence ID" value="CAK9058010.1"/>
    <property type="molecule type" value="Genomic_DNA"/>
</dbReference>
<name>A0ABP0N5U2_9DINO</name>
<dbReference type="GO" id="GO:0016301">
    <property type="term" value="F:kinase activity"/>
    <property type="evidence" value="ECO:0007669"/>
    <property type="project" value="UniProtKB-KW"/>
</dbReference>
<keyword evidence="3" id="KW-1185">Reference proteome</keyword>
<gene>
    <name evidence="1" type="ORF">SCF082_LOCUS31011</name>
    <name evidence="2" type="ORF">SCF082_LOCUS31095</name>
</gene>
<dbReference type="Proteomes" id="UP001642464">
    <property type="component" value="Unassembled WGS sequence"/>
</dbReference>
<protein>
    <submittedName>
        <fullName evidence="2">Dual-specificity kinase</fullName>
    </submittedName>
</protein>
<dbReference type="EMBL" id="CAXAMM010026113">
    <property type="protein sequence ID" value="CAK9058262.1"/>
    <property type="molecule type" value="Genomic_DNA"/>
</dbReference>
<reference evidence="2 3" key="1">
    <citation type="submission" date="2024-02" db="EMBL/GenBank/DDBJ databases">
        <authorList>
            <person name="Chen Y."/>
            <person name="Shah S."/>
            <person name="Dougan E. K."/>
            <person name="Thang M."/>
            <person name="Chan C."/>
        </authorList>
    </citation>
    <scope>NUCLEOTIDE SEQUENCE [LARGE SCALE GENOMIC DNA]</scope>
</reference>
<comment type="caution">
    <text evidence="2">The sequence shown here is derived from an EMBL/GenBank/DDBJ whole genome shotgun (WGS) entry which is preliminary data.</text>
</comment>
<evidence type="ECO:0000313" key="3">
    <source>
        <dbReference type="Proteomes" id="UP001642464"/>
    </source>
</evidence>
<evidence type="ECO:0000313" key="1">
    <source>
        <dbReference type="EMBL" id="CAK9058010.1"/>
    </source>
</evidence>
<organism evidence="2 3">
    <name type="scientific">Durusdinium trenchii</name>
    <dbReference type="NCBI Taxonomy" id="1381693"/>
    <lineage>
        <taxon>Eukaryota</taxon>
        <taxon>Sar</taxon>
        <taxon>Alveolata</taxon>
        <taxon>Dinophyceae</taxon>
        <taxon>Suessiales</taxon>
        <taxon>Symbiodiniaceae</taxon>
        <taxon>Durusdinium</taxon>
    </lineage>
</organism>